<name>A0A2S7WLY3_9FLAO</name>
<evidence type="ECO:0000313" key="2">
    <source>
        <dbReference type="Proteomes" id="UP000238882"/>
    </source>
</evidence>
<organism evidence="1 2">
    <name type="scientific">Polaribacter porphyrae</name>
    <dbReference type="NCBI Taxonomy" id="1137780"/>
    <lineage>
        <taxon>Bacteria</taxon>
        <taxon>Pseudomonadati</taxon>
        <taxon>Bacteroidota</taxon>
        <taxon>Flavobacteriia</taxon>
        <taxon>Flavobacteriales</taxon>
        <taxon>Flavobacteriaceae</taxon>
    </lineage>
</organism>
<comment type="caution">
    <text evidence="1">The sequence shown here is derived from an EMBL/GenBank/DDBJ whole genome shotgun (WGS) entry which is preliminary data.</text>
</comment>
<dbReference type="Gene3D" id="3.40.50.1820">
    <property type="entry name" value="alpha/beta hydrolase"/>
    <property type="match status" value="1"/>
</dbReference>
<evidence type="ECO:0000313" key="1">
    <source>
        <dbReference type="EMBL" id="PQJ78610.1"/>
    </source>
</evidence>
<proteinExistence type="predicted"/>
<dbReference type="PANTHER" id="PTHR48098">
    <property type="entry name" value="ENTEROCHELIN ESTERASE-RELATED"/>
    <property type="match status" value="1"/>
</dbReference>
<protein>
    <recommendedName>
        <fullName evidence="3">Esterase</fullName>
    </recommendedName>
</protein>
<dbReference type="EMBL" id="MSCN01000001">
    <property type="protein sequence ID" value="PQJ78610.1"/>
    <property type="molecule type" value="Genomic_DNA"/>
</dbReference>
<dbReference type="InterPro" id="IPR029058">
    <property type="entry name" value="AB_hydrolase_fold"/>
</dbReference>
<dbReference type="Pfam" id="PF00756">
    <property type="entry name" value="Esterase"/>
    <property type="match status" value="1"/>
</dbReference>
<accession>A0A2S7WLY3</accession>
<dbReference type="AlphaFoldDB" id="A0A2S7WLY3"/>
<dbReference type="PANTHER" id="PTHR48098:SF6">
    <property type="entry name" value="FERRI-BACILLIBACTIN ESTERASE BESA"/>
    <property type="match status" value="1"/>
</dbReference>
<sequence length="378" mass="42924">MIDMSNFSIGKSGKNLKAILIVSVFIILTMRTNSQSTTFNFKLIDIPSPSLKDALIDPHNTYKVGISLPPSYEKSNKKYPVVYNLSGYTVYPGQYPATEALNDSYKKGLLKEMIVVDISGYNVFLGTMYTNSKVTGKWEDFVTKDVIQFIDKNFRSIPKREARGIMGHSMGAAGAANISMKHSDKYTLVYLMSPAIGSNAETYMSQMFSNNSTLNQLEFLSDKLLNVKDKNFQSEIMRILDTFKNKHTLLWTLAYGMAFSPNLTKPLKMKLPYIRNKKGKYVVNQEVYDEWINGFAEFDLKIKQNKEALKAYKLIAINCGNKDSRSIVNGTKRFTELLFSNNIPYSMDWYDGDHSNRVGEKLVNTVFPIISVNLETQE</sequence>
<reference evidence="1 2" key="1">
    <citation type="submission" date="2016-12" db="EMBL/GenBank/DDBJ databases">
        <title>Trade-off between light-utilization and light-protection in marine flavobacteria.</title>
        <authorList>
            <person name="Kumagai Y."/>
            <person name="Yoshizawa S."/>
            <person name="Kogure K."/>
            <person name="Iwasaki W."/>
        </authorList>
    </citation>
    <scope>NUCLEOTIDE SEQUENCE [LARGE SCALE GENOMIC DNA]</scope>
    <source>
        <strain evidence="1 2">NBRC 108759</strain>
    </source>
</reference>
<evidence type="ECO:0008006" key="3">
    <source>
        <dbReference type="Google" id="ProtNLM"/>
    </source>
</evidence>
<dbReference type="Proteomes" id="UP000238882">
    <property type="component" value="Unassembled WGS sequence"/>
</dbReference>
<dbReference type="InterPro" id="IPR000801">
    <property type="entry name" value="Esterase-like"/>
</dbReference>
<keyword evidence="2" id="KW-1185">Reference proteome</keyword>
<dbReference type="InterPro" id="IPR050583">
    <property type="entry name" value="Mycobacterial_A85_antigen"/>
</dbReference>
<dbReference type="OrthoDB" id="9803578at2"/>
<gene>
    <name evidence="1" type="ORF">BTO18_05145</name>
</gene>
<dbReference type="SUPFAM" id="SSF53474">
    <property type="entry name" value="alpha/beta-Hydrolases"/>
    <property type="match status" value="1"/>
</dbReference>